<evidence type="ECO:0000313" key="1">
    <source>
        <dbReference type="EMBL" id="GFM37955.1"/>
    </source>
</evidence>
<proteinExistence type="predicted"/>
<sequence length="201" mass="22630">MQGFSISVLERVMERSGVPFNASAVRTVPWARSMKDTAEKPGRIVVGVARTPEREADYHWVGPVFTLKMGLVAKKANRVRVRDRAAIHRLRIGVINGSAPESVLHNEYAVPEDALTPVIENEHQLRILEANRVDCITHVDTVVPSLMRQFDINPDAYEMVYVLKELPMYFIFSKTTETALIRRIQENLDALHKPGKGGVSE</sequence>
<dbReference type="Gene3D" id="3.40.190.10">
    <property type="entry name" value="Periplasmic binding protein-like II"/>
    <property type="match status" value="2"/>
</dbReference>
<gene>
    <name evidence="1" type="ORF">DSM19430T_26390</name>
</gene>
<dbReference type="PANTHER" id="PTHR38834:SF3">
    <property type="entry name" value="SOLUTE-BINDING PROTEIN FAMILY 3_N-TERMINAL DOMAIN-CONTAINING PROTEIN"/>
    <property type="match status" value="1"/>
</dbReference>
<dbReference type="AlphaFoldDB" id="A0A7J0BXP1"/>
<evidence type="ECO:0000313" key="2">
    <source>
        <dbReference type="Proteomes" id="UP000503820"/>
    </source>
</evidence>
<evidence type="ECO:0008006" key="3">
    <source>
        <dbReference type="Google" id="ProtNLM"/>
    </source>
</evidence>
<dbReference type="PANTHER" id="PTHR38834">
    <property type="entry name" value="PERIPLASMIC SUBSTRATE BINDING PROTEIN FAMILY 3"/>
    <property type="match status" value="1"/>
</dbReference>
<comment type="caution">
    <text evidence="1">The sequence shown here is derived from an EMBL/GenBank/DDBJ whole genome shotgun (WGS) entry which is preliminary data.</text>
</comment>
<organism evidence="1 2">
    <name type="scientific">Desulfovibrio psychrotolerans</name>
    <dbReference type="NCBI Taxonomy" id="415242"/>
    <lineage>
        <taxon>Bacteria</taxon>
        <taxon>Pseudomonadati</taxon>
        <taxon>Thermodesulfobacteriota</taxon>
        <taxon>Desulfovibrionia</taxon>
        <taxon>Desulfovibrionales</taxon>
        <taxon>Desulfovibrionaceae</taxon>
        <taxon>Desulfovibrio</taxon>
    </lineage>
</organism>
<dbReference type="SUPFAM" id="SSF53850">
    <property type="entry name" value="Periplasmic binding protein-like II"/>
    <property type="match status" value="1"/>
</dbReference>
<dbReference type="EMBL" id="BLVP01000010">
    <property type="protein sequence ID" value="GFM37955.1"/>
    <property type="molecule type" value="Genomic_DNA"/>
</dbReference>
<dbReference type="Proteomes" id="UP000503820">
    <property type="component" value="Unassembled WGS sequence"/>
</dbReference>
<name>A0A7J0BXP1_9BACT</name>
<protein>
    <recommendedName>
        <fullName evidence="3">ABC transporter substrate-binding protein</fullName>
    </recommendedName>
</protein>
<accession>A0A7J0BXP1</accession>
<keyword evidence="2" id="KW-1185">Reference proteome</keyword>
<reference evidence="1 2" key="1">
    <citation type="submission" date="2020-05" db="EMBL/GenBank/DDBJ databases">
        <title>Draft genome sequence of Desulfovibrio psychrotolerans JS1T.</title>
        <authorList>
            <person name="Ueno A."/>
            <person name="Tamazawa S."/>
            <person name="Tamamura S."/>
            <person name="Murakami T."/>
            <person name="Kiyama T."/>
            <person name="Inomata H."/>
            <person name="Amano Y."/>
            <person name="Miyakawa K."/>
            <person name="Tamaki H."/>
            <person name="Naganuma T."/>
            <person name="Kaneko K."/>
        </authorList>
    </citation>
    <scope>NUCLEOTIDE SEQUENCE [LARGE SCALE GENOMIC DNA]</scope>
    <source>
        <strain evidence="1 2">JS1</strain>
    </source>
</reference>